<dbReference type="SUPFAM" id="SSF55729">
    <property type="entry name" value="Acyl-CoA N-acyltransferases (Nat)"/>
    <property type="match status" value="1"/>
</dbReference>
<feature type="domain" description="N-acetyltransferase" evidence="1">
    <location>
        <begin position="38"/>
        <end position="211"/>
    </location>
</feature>
<proteinExistence type="predicted"/>
<protein>
    <recommendedName>
        <fullName evidence="1">N-acetyltransferase domain-containing protein</fullName>
    </recommendedName>
</protein>
<gene>
    <name evidence="2" type="ORF">QBC42DRAFT_294781</name>
</gene>
<comment type="caution">
    <text evidence="2">The sequence shown here is derived from an EMBL/GenBank/DDBJ whole genome shotgun (WGS) entry which is preliminary data.</text>
</comment>
<name>A0AAV9HYW2_9PEZI</name>
<evidence type="ECO:0000313" key="2">
    <source>
        <dbReference type="EMBL" id="KAK4464722.1"/>
    </source>
</evidence>
<keyword evidence="3" id="KW-1185">Reference proteome</keyword>
<accession>A0AAV9HYW2</accession>
<dbReference type="Proteomes" id="UP001321749">
    <property type="component" value="Unassembled WGS sequence"/>
</dbReference>
<dbReference type="GO" id="GO:0016747">
    <property type="term" value="F:acyltransferase activity, transferring groups other than amino-acyl groups"/>
    <property type="evidence" value="ECO:0007669"/>
    <property type="project" value="InterPro"/>
</dbReference>
<dbReference type="InterPro" id="IPR016181">
    <property type="entry name" value="Acyl_CoA_acyltransferase"/>
</dbReference>
<evidence type="ECO:0000313" key="3">
    <source>
        <dbReference type="Proteomes" id="UP001321749"/>
    </source>
</evidence>
<sequence>MTPAASTNNNSLPYTISLIPQTEEGLQFYLNNYVPFRLRMLQLSPEAFSSTYSRESSFPPSTWRARLFNPHARTFVAANRQAAEQPSQVVISSLTLVLAADDSSRHGPDEQELEVSNWQVNAMFTLPEARGRGAARGVLEFAEDWAVRSNREWQVENQEAPGARRRERQHVKFSLAVMEGNESAGRFYERVGFKKLGKEEITGGVMVRWYEKRVGGGSDDGI</sequence>
<evidence type="ECO:0000259" key="1">
    <source>
        <dbReference type="PROSITE" id="PS51186"/>
    </source>
</evidence>
<dbReference type="AlphaFoldDB" id="A0AAV9HYW2"/>
<reference evidence="2" key="1">
    <citation type="journal article" date="2023" name="Mol. Phylogenet. Evol.">
        <title>Genome-scale phylogeny and comparative genomics of the fungal order Sordariales.</title>
        <authorList>
            <person name="Hensen N."/>
            <person name="Bonometti L."/>
            <person name="Westerberg I."/>
            <person name="Brannstrom I.O."/>
            <person name="Guillou S."/>
            <person name="Cros-Aarteil S."/>
            <person name="Calhoun S."/>
            <person name="Haridas S."/>
            <person name="Kuo A."/>
            <person name="Mondo S."/>
            <person name="Pangilinan J."/>
            <person name="Riley R."/>
            <person name="LaButti K."/>
            <person name="Andreopoulos B."/>
            <person name="Lipzen A."/>
            <person name="Chen C."/>
            <person name="Yan M."/>
            <person name="Daum C."/>
            <person name="Ng V."/>
            <person name="Clum A."/>
            <person name="Steindorff A."/>
            <person name="Ohm R.A."/>
            <person name="Martin F."/>
            <person name="Silar P."/>
            <person name="Natvig D.O."/>
            <person name="Lalanne C."/>
            <person name="Gautier V."/>
            <person name="Ament-Velasquez S.L."/>
            <person name="Kruys A."/>
            <person name="Hutchinson M.I."/>
            <person name="Powell A.J."/>
            <person name="Barry K."/>
            <person name="Miller A.N."/>
            <person name="Grigoriev I.V."/>
            <person name="Debuchy R."/>
            <person name="Gladieux P."/>
            <person name="Hiltunen Thoren M."/>
            <person name="Johannesson H."/>
        </authorList>
    </citation>
    <scope>NUCLEOTIDE SEQUENCE</scope>
    <source>
        <strain evidence="2">PSN324</strain>
    </source>
</reference>
<dbReference type="InterPro" id="IPR000182">
    <property type="entry name" value="GNAT_dom"/>
</dbReference>
<dbReference type="Gene3D" id="3.40.630.30">
    <property type="match status" value="1"/>
</dbReference>
<organism evidence="2 3">
    <name type="scientific">Cladorrhinum samala</name>
    <dbReference type="NCBI Taxonomy" id="585594"/>
    <lineage>
        <taxon>Eukaryota</taxon>
        <taxon>Fungi</taxon>
        <taxon>Dikarya</taxon>
        <taxon>Ascomycota</taxon>
        <taxon>Pezizomycotina</taxon>
        <taxon>Sordariomycetes</taxon>
        <taxon>Sordariomycetidae</taxon>
        <taxon>Sordariales</taxon>
        <taxon>Podosporaceae</taxon>
        <taxon>Cladorrhinum</taxon>
    </lineage>
</organism>
<reference evidence="2" key="2">
    <citation type="submission" date="2023-06" db="EMBL/GenBank/DDBJ databases">
        <authorList>
            <consortium name="Lawrence Berkeley National Laboratory"/>
            <person name="Mondo S.J."/>
            <person name="Hensen N."/>
            <person name="Bonometti L."/>
            <person name="Westerberg I."/>
            <person name="Brannstrom I.O."/>
            <person name="Guillou S."/>
            <person name="Cros-Aarteil S."/>
            <person name="Calhoun S."/>
            <person name="Haridas S."/>
            <person name="Kuo A."/>
            <person name="Pangilinan J."/>
            <person name="Riley R."/>
            <person name="Labutti K."/>
            <person name="Andreopoulos B."/>
            <person name="Lipzen A."/>
            <person name="Chen C."/>
            <person name="Yanf M."/>
            <person name="Daum C."/>
            <person name="Ng V."/>
            <person name="Clum A."/>
            <person name="Steindorff A."/>
            <person name="Ohm R."/>
            <person name="Martin F."/>
            <person name="Silar P."/>
            <person name="Natvig D."/>
            <person name="Lalanne C."/>
            <person name="Gautier V."/>
            <person name="Ament-Velasquez S.L."/>
            <person name="Kruys A."/>
            <person name="Hutchinson M.I."/>
            <person name="Powell A.J."/>
            <person name="Barry K."/>
            <person name="Miller A.N."/>
            <person name="Grigoriev I.V."/>
            <person name="Debuchy R."/>
            <person name="Gladieux P."/>
            <person name="Thoren M.H."/>
            <person name="Johannesson H."/>
        </authorList>
    </citation>
    <scope>NUCLEOTIDE SEQUENCE</scope>
    <source>
        <strain evidence="2">PSN324</strain>
    </source>
</reference>
<dbReference type="EMBL" id="MU864945">
    <property type="protein sequence ID" value="KAK4464722.1"/>
    <property type="molecule type" value="Genomic_DNA"/>
</dbReference>
<dbReference type="CDD" id="cd04301">
    <property type="entry name" value="NAT_SF"/>
    <property type="match status" value="1"/>
</dbReference>
<dbReference type="PROSITE" id="PS51186">
    <property type="entry name" value="GNAT"/>
    <property type="match status" value="1"/>
</dbReference>
<dbReference type="Pfam" id="PF13508">
    <property type="entry name" value="Acetyltransf_7"/>
    <property type="match status" value="1"/>
</dbReference>